<comment type="caution">
    <text evidence="3">The sequence shown here is derived from an EMBL/GenBank/DDBJ whole genome shotgun (WGS) entry which is preliminary data.</text>
</comment>
<evidence type="ECO:0000256" key="2">
    <source>
        <dbReference type="SAM" id="SignalP"/>
    </source>
</evidence>
<sequence>MLLFLFLSLYFMTLARAECIEVPTLLYHTESSLSLSCALKKIWRRLLVVNSYPTHQERAEQLGDAYQAISLRLRILKVGKTDSSSADGRKQNPKRSCNEESRTKKTKE</sequence>
<gene>
    <name evidence="3" type="ORF">TNCT_322851</name>
</gene>
<keyword evidence="2" id="KW-0732">Signal</keyword>
<evidence type="ECO:0000256" key="1">
    <source>
        <dbReference type="SAM" id="MobiDB-lite"/>
    </source>
</evidence>
<evidence type="ECO:0008006" key="5">
    <source>
        <dbReference type="Google" id="ProtNLM"/>
    </source>
</evidence>
<feature type="region of interest" description="Disordered" evidence="1">
    <location>
        <begin position="81"/>
        <end position="108"/>
    </location>
</feature>
<keyword evidence="4" id="KW-1185">Reference proteome</keyword>
<protein>
    <recommendedName>
        <fullName evidence="5">Secreted protein</fullName>
    </recommendedName>
</protein>
<feature type="chain" id="PRO_5036492203" description="Secreted protein" evidence="2">
    <location>
        <begin position="18"/>
        <end position="108"/>
    </location>
</feature>
<feature type="signal peptide" evidence="2">
    <location>
        <begin position="1"/>
        <end position="17"/>
    </location>
</feature>
<dbReference type="Proteomes" id="UP000887116">
    <property type="component" value="Unassembled WGS sequence"/>
</dbReference>
<name>A0A8X6LAE3_TRICU</name>
<organism evidence="3 4">
    <name type="scientific">Trichonephila clavata</name>
    <name type="common">Joro spider</name>
    <name type="synonym">Nephila clavata</name>
    <dbReference type="NCBI Taxonomy" id="2740835"/>
    <lineage>
        <taxon>Eukaryota</taxon>
        <taxon>Metazoa</taxon>
        <taxon>Ecdysozoa</taxon>
        <taxon>Arthropoda</taxon>
        <taxon>Chelicerata</taxon>
        <taxon>Arachnida</taxon>
        <taxon>Araneae</taxon>
        <taxon>Araneomorphae</taxon>
        <taxon>Entelegynae</taxon>
        <taxon>Araneoidea</taxon>
        <taxon>Nephilidae</taxon>
        <taxon>Trichonephila</taxon>
    </lineage>
</organism>
<accession>A0A8X6LAE3</accession>
<evidence type="ECO:0000313" key="4">
    <source>
        <dbReference type="Proteomes" id="UP000887116"/>
    </source>
</evidence>
<dbReference type="EMBL" id="BMAO01025416">
    <property type="protein sequence ID" value="GFR02440.1"/>
    <property type="molecule type" value="Genomic_DNA"/>
</dbReference>
<dbReference type="AlphaFoldDB" id="A0A8X6LAE3"/>
<feature type="compositionally biased region" description="Basic and acidic residues" evidence="1">
    <location>
        <begin position="96"/>
        <end position="108"/>
    </location>
</feature>
<proteinExistence type="predicted"/>
<reference evidence="3" key="1">
    <citation type="submission" date="2020-07" db="EMBL/GenBank/DDBJ databases">
        <title>Multicomponent nature underlies the extraordinary mechanical properties of spider dragline silk.</title>
        <authorList>
            <person name="Kono N."/>
            <person name="Nakamura H."/>
            <person name="Mori M."/>
            <person name="Yoshida Y."/>
            <person name="Ohtoshi R."/>
            <person name="Malay A.D."/>
            <person name="Moran D.A.P."/>
            <person name="Tomita M."/>
            <person name="Numata K."/>
            <person name="Arakawa K."/>
        </authorList>
    </citation>
    <scope>NUCLEOTIDE SEQUENCE</scope>
</reference>
<evidence type="ECO:0000313" key="3">
    <source>
        <dbReference type="EMBL" id="GFR02440.1"/>
    </source>
</evidence>